<protein>
    <recommendedName>
        <fullName evidence="4">Glycosyltransferase RgtA/B/C/D-like domain-containing protein</fullName>
    </recommendedName>
</protein>
<feature type="transmembrane region" description="Helical" evidence="1">
    <location>
        <begin position="332"/>
        <end position="348"/>
    </location>
</feature>
<feature type="transmembrane region" description="Helical" evidence="1">
    <location>
        <begin position="591"/>
        <end position="611"/>
    </location>
</feature>
<keyword evidence="3" id="KW-1185">Reference proteome</keyword>
<name>A0A518B4B4_9BACT</name>
<feature type="transmembrane region" description="Helical" evidence="1">
    <location>
        <begin position="477"/>
        <end position="496"/>
    </location>
</feature>
<evidence type="ECO:0000313" key="3">
    <source>
        <dbReference type="Proteomes" id="UP000317093"/>
    </source>
</evidence>
<sequence length="792" mass="86825">MSGPVTRRTGTSVSSLTWVIGPVETLLVIFSLTALPLGHLQVSRTLLFLLLGWLASKGLRRAIHRPNSSTLALLATLTIGYALVVWTQLASSWIGILDAGSQWLLWSALGILGVAAGSRASSGVETDSPEIPTTPWATIAAGAVVLPASLFAIAYILVGWEYPPIEWDALSYHLYFPIQWVQAGRIDYIPTPFGPEYFTYFPGNYECFVTWLLWANPSDWPAKSATALFVGWVAVGIWSWTRLVTDESESTTTASAAWSSALSVAVLLCTPSIYSAAKGTMNDLAGAACSATSLCFLVAGRRSSIRRERFVSFGLAGLAAGLMIGTKATNVIYLPLLLLGLFAILLPRPSKPQPTGIGNATLMTLPFFAMTTLGGGYWFARNLIETGNPVYPLNVDLGGWTIFRGPLDRGTMYEGGWSVEETGLTGLWETASRYFQQSPLGERLLSPGWTASLWPVLIALGVVLTTTLFLRRPWRLLPWSALGLPIAGMLLFWILIPHTTEFRLAAPAAVLLFAWVGLLPTLLPGRWSMLGWIVSAGIAGGWFALNAGILRVLQDGSSSTAIDSVLLAIVMGALLLVLLCWQIFGAWPGRPIVSLLGGVLLAIALAVVNAFTHAPTLWLDRQQQFLHLGQPANTPWMQAWFVGQRLVAQLTQDQPSTIAYVGFNSPYGLFGDRLANRVVYIAPSPTQGWFLHQHVEHHGPEATARTRVRDRFPIYRADRDRDDWRTNLERIGVDYLFLTTVHPNERHAFAGEMDPNGFSIERRWADELAYPLLAHGPNFRLYQVTPRSRSTR</sequence>
<dbReference type="AlphaFoldDB" id="A0A518B4B4"/>
<dbReference type="Proteomes" id="UP000317093">
    <property type="component" value="Chromosome"/>
</dbReference>
<dbReference type="KEGG" id="knv:Pan216_26820"/>
<gene>
    <name evidence="2" type="ORF">Pan216_26820</name>
</gene>
<keyword evidence="1" id="KW-0472">Membrane</keyword>
<feature type="transmembrane region" description="Helical" evidence="1">
    <location>
        <begin position="530"/>
        <end position="553"/>
    </location>
</feature>
<proteinExistence type="predicted"/>
<feature type="transmembrane region" description="Helical" evidence="1">
    <location>
        <begin position="502"/>
        <end position="523"/>
    </location>
</feature>
<feature type="transmembrane region" description="Helical" evidence="1">
    <location>
        <begin position="360"/>
        <end position="380"/>
    </location>
</feature>
<evidence type="ECO:0000256" key="1">
    <source>
        <dbReference type="SAM" id="Phobius"/>
    </source>
</evidence>
<feature type="transmembrane region" description="Helical" evidence="1">
    <location>
        <begin position="71"/>
        <end position="97"/>
    </location>
</feature>
<feature type="transmembrane region" description="Helical" evidence="1">
    <location>
        <begin position="41"/>
        <end position="59"/>
    </location>
</feature>
<feature type="transmembrane region" description="Helical" evidence="1">
    <location>
        <begin position="136"/>
        <end position="158"/>
    </location>
</feature>
<evidence type="ECO:0000313" key="2">
    <source>
        <dbReference type="EMBL" id="QDU61817.1"/>
    </source>
</evidence>
<dbReference type="EMBL" id="CP036279">
    <property type="protein sequence ID" value="QDU61817.1"/>
    <property type="molecule type" value="Genomic_DNA"/>
</dbReference>
<evidence type="ECO:0008006" key="4">
    <source>
        <dbReference type="Google" id="ProtNLM"/>
    </source>
</evidence>
<reference evidence="2 3" key="1">
    <citation type="submission" date="2019-02" db="EMBL/GenBank/DDBJ databases">
        <title>Deep-cultivation of Planctomycetes and their phenomic and genomic characterization uncovers novel biology.</title>
        <authorList>
            <person name="Wiegand S."/>
            <person name="Jogler M."/>
            <person name="Boedeker C."/>
            <person name="Pinto D."/>
            <person name="Vollmers J."/>
            <person name="Rivas-Marin E."/>
            <person name="Kohn T."/>
            <person name="Peeters S.H."/>
            <person name="Heuer A."/>
            <person name="Rast P."/>
            <person name="Oberbeckmann S."/>
            <person name="Bunk B."/>
            <person name="Jeske O."/>
            <person name="Meyerdierks A."/>
            <person name="Storesund J.E."/>
            <person name="Kallscheuer N."/>
            <person name="Luecker S."/>
            <person name="Lage O.M."/>
            <person name="Pohl T."/>
            <person name="Merkel B.J."/>
            <person name="Hornburger P."/>
            <person name="Mueller R.-W."/>
            <person name="Bruemmer F."/>
            <person name="Labrenz M."/>
            <person name="Spormann A.M."/>
            <person name="Op den Camp H."/>
            <person name="Overmann J."/>
            <person name="Amann R."/>
            <person name="Jetten M.S.M."/>
            <person name="Mascher T."/>
            <person name="Medema M.H."/>
            <person name="Devos D.P."/>
            <person name="Kaster A.-K."/>
            <person name="Ovreas L."/>
            <person name="Rohde M."/>
            <person name="Galperin M.Y."/>
            <person name="Jogler C."/>
        </authorList>
    </citation>
    <scope>NUCLEOTIDE SEQUENCE [LARGE SCALE GENOMIC DNA]</scope>
    <source>
        <strain evidence="2 3">Pan216</strain>
    </source>
</reference>
<feature type="transmembrane region" description="Helical" evidence="1">
    <location>
        <begin position="310"/>
        <end position="326"/>
    </location>
</feature>
<keyword evidence="1" id="KW-1133">Transmembrane helix</keyword>
<organism evidence="2 3">
    <name type="scientific">Kolteria novifilia</name>
    <dbReference type="NCBI Taxonomy" id="2527975"/>
    <lineage>
        <taxon>Bacteria</taxon>
        <taxon>Pseudomonadati</taxon>
        <taxon>Planctomycetota</taxon>
        <taxon>Planctomycetia</taxon>
        <taxon>Kolteriales</taxon>
        <taxon>Kolteriaceae</taxon>
        <taxon>Kolteria</taxon>
    </lineage>
</organism>
<feature type="transmembrane region" description="Helical" evidence="1">
    <location>
        <begin position="565"/>
        <end position="584"/>
    </location>
</feature>
<keyword evidence="1" id="KW-0812">Transmembrane</keyword>
<accession>A0A518B4B4</accession>
<feature type="transmembrane region" description="Helical" evidence="1">
    <location>
        <begin position="12"/>
        <end position="35"/>
    </location>
</feature>
<feature type="transmembrane region" description="Helical" evidence="1">
    <location>
        <begin position="452"/>
        <end position="470"/>
    </location>
</feature>